<protein>
    <recommendedName>
        <fullName evidence="3">Lipoprotein</fullName>
    </recommendedName>
</protein>
<gene>
    <name evidence="1" type="ORF">COMA1_10059</name>
</gene>
<proteinExistence type="predicted"/>
<dbReference type="PROSITE" id="PS51257">
    <property type="entry name" value="PROKAR_LIPOPROTEIN"/>
    <property type="match status" value="1"/>
</dbReference>
<sequence length="61" mass="6560">MKLGMVQLVFVLTVVASLSGCVTRLPALIDPQDVTGGLVVGRDHCLDWRQISAVFTCCAVR</sequence>
<keyword evidence="2" id="KW-1185">Reference proteome</keyword>
<dbReference type="EMBL" id="CZQA01000001">
    <property type="protein sequence ID" value="CUS31334.1"/>
    <property type="molecule type" value="Genomic_DNA"/>
</dbReference>
<name>A0A0S4L625_9BACT</name>
<dbReference type="AlphaFoldDB" id="A0A0S4L625"/>
<evidence type="ECO:0000313" key="1">
    <source>
        <dbReference type="EMBL" id="CUS31334.1"/>
    </source>
</evidence>
<reference evidence="1 2" key="1">
    <citation type="submission" date="2015-10" db="EMBL/GenBank/DDBJ databases">
        <authorList>
            <person name="Gilbert D.G."/>
        </authorList>
    </citation>
    <scope>NUCLEOTIDE SEQUENCE [LARGE SCALE GENOMIC DNA]</scope>
    <source>
        <strain evidence="1">COMA1</strain>
    </source>
</reference>
<evidence type="ECO:0000313" key="2">
    <source>
        <dbReference type="Proteomes" id="UP000199032"/>
    </source>
</evidence>
<dbReference type="Proteomes" id="UP000199032">
    <property type="component" value="Unassembled WGS sequence"/>
</dbReference>
<organism evidence="1 2">
    <name type="scientific">Candidatus Nitrospira nitrosa</name>
    <dbReference type="NCBI Taxonomy" id="1742972"/>
    <lineage>
        <taxon>Bacteria</taxon>
        <taxon>Pseudomonadati</taxon>
        <taxon>Nitrospirota</taxon>
        <taxon>Nitrospiria</taxon>
        <taxon>Nitrospirales</taxon>
        <taxon>Nitrospiraceae</taxon>
        <taxon>Nitrospira</taxon>
    </lineage>
</organism>
<dbReference type="RefSeq" id="WP_090742119.1">
    <property type="nucleotide sequence ID" value="NZ_CZQA01000001.1"/>
</dbReference>
<accession>A0A0S4L625</accession>
<evidence type="ECO:0008006" key="3">
    <source>
        <dbReference type="Google" id="ProtNLM"/>
    </source>
</evidence>
<dbReference type="STRING" id="1742972.COMA1_10059"/>